<accession>A0A0F5MTB1</accession>
<reference evidence="2 4" key="3">
    <citation type="submission" date="2016-12" db="EMBL/GenBank/DDBJ databases">
        <title>The new phylogeny of genus Mycobacterium.</title>
        <authorList>
            <person name="Tortoli E."/>
            <person name="Trovato A."/>
            <person name="Cirillo D.M."/>
        </authorList>
    </citation>
    <scope>NUCLEOTIDE SEQUENCE [LARGE SCALE GENOMIC DNA]</scope>
    <source>
        <strain evidence="2 4">DSM 44942</strain>
    </source>
</reference>
<dbReference type="Proteomes" id="UP000192327">
    <property type="component" value="Unassembled WGS sequence"/>
</dbReference>
<comment type="caution">
    <text evidence="1">The sequence shown here is derived from an EMBL/GenBank/DDBJ whole genome shotgun (WGS) entry which is preliminary data.</text>
</comment>
<dbReference type="Gene3D" id="2.40.110.10">
    <property type="entry name" value="Butyryl-CoA Dehydrogenase, subunit A, domain 2"/>
    <property type="match status" value="1"/>
</dbReference>
<reference evidence="1" key="2">
    <citation type="submission" date="2015-04" db="EMBL/GenBank/DDBJ databases">
        <title>Genome sequence of Mycobacterium arupense strain GUC1.</title>
        <authorList>
            <person name="Greninger A.L."/>
            <person name="Cunningham G."/>
            <person name="Chiu C.Y."/>
            <person name="Miller S."/>
        </authorList>
    </citation>
    <scope>NUCLEOTIDE SEQUENCE</scope>
    <source>
        <strain evidence="1">GUC1</strain>
    </source>
</reference>
<sequence length="348" mass="36242">MSAPVRLVHTALSDLTAVVADRAEALDAGTLDVRDDLARFGAADFFEPALRDDGLPELASMIEHAAAASLAVGFSLWAHTMAVTYLAHAPAVAREGRLDALRSGARAGVTAMAAGLKQVAGLGPVPLVADSTDDGLRINGPIHWASNVFEDSLIVLPARRRDGATLVAVVDANTDGITVNPPPDLMALGATASTSLHLHDVRVRPEQVLTTDLASFVSTIRPTFLLLQTAFCVGVAAAALEGAGRAGGTLAEQFSGELTELGADLHRLRGSLFALAARSRAAGVADIIRLRLDGATTALAATRLESTLAGGAGYATRSGANRRFREAAFLPIQSPSEGQLRWELSRYA</sequence>
<gene>
    <name evidence="2" type="ORF">BST15_12470</name>
    <name evidence="1" type="ORF">WR43_16325</name>
</gene>
<protein>
    <submittedName>
        <fullName evidence="1">Acyl-CoA dehydrogenase</fullName>
    </submittedName>
</protein>
<dbReference type="PANTHER" id="PTHR43884:SF12">
    <property type="entry name" value="ISOVALERYL-COA DEHYDROGENASE, MITOCHONDRIAL-RELATED"/>
    <property type="match status" value="1"/>
</dbReference>
<dbReference type="EMBL" id="MVHH01000024">
    <property type="protein sequence ID" value="OQZ96368.1"/>
    <property type="molecule type" value="Genomic_DNA"/>
</dbReference>
<proteinExistence type="predicted"/>
<dbReference type="InterPro" id="IPR009100">
    <property type="entry name" value="AcylCoA_DH/oxidase_NM_dom_sf"/>
</dbReference>
<keyword evidence="4" id="KW-1185">Reference proteome</keyword>
<reference evidence="3" key="1">
    <citation type="submission" date="2015-04" db="EMBL/GenBank/DDBJ databases">
        <title>Genome sequence of Mycobacterium arupense GUC1.</title>
        <authorList>
            <person name="Greninger A.L."/>
            <person name="Cunningham G."/>
            <person name="Chiu C.Y."/>
            <person name="Miller S."/>
        </authorList>
    </citation>
    <scope>NUCLEOTIDE SEQUENCE [LARGE SCALE GENOMIC DNA]</scope>
    <source>
        <strain evidence="3">GUC1</strain>
    </source>
</reference>
<evidence type="ECO:0000313" key="2">
    <source>
        <dbReference type="EMBL" id="OQZ96368.1"/>
    </source>
</evidence>
<evidence type="ECO:0000313" key="3">
    <source>
        <dbReference type="Proteomes" id="UP000034416"/>
    </source>
</evidence>
<organism evidence="1 3">
    <name type="scientific">Mycolicibacter arupensis</name>
    <dbReference type="NCBI Taxonomy" id="342002"/>
    <lineage>
        <taxon>Bacteria</taxon>
        <taxon>Bacillati</taxon>
        <taxon>Actinomycetota</taxon>
        <taxon>Actinomycetes</taxon>
        <taxon>Mycobacteriales</taxon>
        <taxon>Mycobacteriaceae</taxon>
        <taxon>Mycolicibacter</taxon>
    </lineage>
</organism>
<dbReference type="Proteomes" id="UP000034416">
    <property type="component" value="Unassembled WGS sequence"/>
</dbReference>
<evidence type="ECO:0000313" key="1">
    <source>
        <dbReference type="EMBL" id="KKB98058.1"/>
    </source>
</evidence>
<evidence type="ECO:0000313" key="4">
    <source>
        <dbReference type="Proteomes" id="UP000192327"/>
    </source>
</evidence>
<dbReference type="RefSeq" id="WP_046190648.1">
    <property type="nucleotide sequence ID" value="NZ_JACKUJ010000018.1"/>
</dbReference>
<dbReference type="AlphaFoldDB" id="A0A0F5MTB1"/>
<dbReference type="InterPro" id="IPR046373">
    <property type="entry name" value="Acyl-CoA_Oxase/DH_mid-dom_sf"/>
</dbReference>
<dbReference type="GO" id="GO:0003995">
    <property type="term" value="F:acyl-CoA dehydrogenase activity"/>
    <property type="evidence" value="ECO:0007669"/>
    <property type="project" value="TreeGrafter"/>
</dbReference>
<name>A0A0F5MTB1_9MYCO</name>
<dbReference type="PANTHER" id="PTHR43884">
    <property type="entry name" value="ACYL-COA DEHYDROGENASE"/>
    <property type="match status" value="1"/>
</dbReference>
<dbReference type="PATRIC" id="fig|342002.3.peg.3232"/>
<dbReference type="SUPFAM" id="SSF56645">
    <property type="entry name" value="Acyl-CoA dehydrogenase NM domain-like"/>
    <property type="match status" value="1"/>
</dbReference>
<dbReference type="STRING" id="342002.BST15_12470"/>
<dbReference type="EMBL" id="LASW01000089">
    <property type="protein sequence ID" value="KKB98058.1"/>
    <property type="molecule type" value="Genomic_DNA"/>
</dbReference>